<dbReference type="RefSeq" id="WP_201359711.1">
    <property type="nucleotide sequence ID" value="NZ_BNJJ01000001.1"/>
</dbReference>
<reference evidence="1 2" key="1">
    <citation type="journal article" date="2021" name="Int. J. Syst. Evol. Microbiol.">
        <title>Reticulibacter mediterranei gen. nov., sp. nov., within the new family Reticulibacteraceae fam. nov., and Ktedonospora formicarum gen. nov., sp. nov., Ktedonobacter robiniae sp. nov., Dictyobacter formicarum sp. nov. and Dictyobacter arantiisoli sp. nov., belonging to the class Ktedonobacteria.</title>
        <authorList>
            <person name="Yabe S."/>
            <person name="Zheng Y."/>
            <person name="Wang C.M."/>
            <person name="Sakai Y."/>
            <person name="Abe K."/>
            <person name="Yokota A."/>
            <person name="Donadio S."/>
            <person name="Cavaletti L."/>
            <person name="Monciardini P."/>
        </authorList>
    </citation>
    <scope>NUCLEOTIDE SEQUENCE [LARGE SCALE GENOMIC DNA]</scope>
    <source>
        <strain evidence="1 2">SOSP1-9</strain>
    </source>
</reference>
<name>A0ABQ3V8L0_9CHLR</name>
<gene>
    <name evidence="1" type="ORF">KSZ_00040</name>
</gene>
<organism evidence="1 2">
    <name type="scientific">Dictyobacter formicarum</name>
    <dbReference type="NCBI Taxonomy" id="2778368"/>
    <lineage>
        <taxon>Bacteria</taxon>
        <taxon>Bacillati</taxon>
        <taxon>Chloroflexota</taxon>
        <taxon>Ktedonobacteria</taxon>
        <taxon>Ktedonobacterales</taxon>
        <taxon>Dictyobacteraceae</taxon>
        <taxon>Dictyobacter</taxon>
    </lineage>
</organism>
<dbReference type="Proteomes" id="UP000635565">
    <property type="component" value="Unassembled WGS sequence"/>
</dbReference>
<keyword evidence="2" id="KW-1185">Reference proteome</keyword>
<sequence length="116" mass="13135">MYVMRVGSLDSVARVPAAGKASADTRHVEQTARLVASRSEQRIGALHDVVERITAQEHGHIILFQAHRPKASRWLIARKRPGFLNQPIRNRQGAPACKDWGSLARFLWRSTWALSW</sequence>
<evidence type="ECO:0000313" key="2">
    <source>
        <dbReference type="Proteomes" id="UP000635565"/>
    </source>
</evidence>
<proteinExistence type="predicted"/>
<protein>
    <submittedName>
        <fullName evidence="1">Uncharacterized protein</fullName>
    </submittedName>
</protein>
<dbReference type="EMBL" id="BNJJ01000001">
    <property type="protein sequence ID" value="GHO81998.1"/>
    <property type="molecule type" value="Genomic_DNA"/>
</dbReference>
<comment type="caution">
    <text evidence="1">The sequence shown here is derived from an EMBL/GenBank/DDBJ whole genome shotgun (WGS) entry which is preliminary data.</text>
</comment>
<evidence type="ECO:0000313" key="1">
    <source>
        <dbReference type="EMBL" id="GHO81998.1"/>
    </source>
</evidence>
<accession>A0ABQ3V8L0</accession>